<dbReference type="GO" id="GO:0008483">
    <property type="term" value="F:transaminase activity"/>
    <property type="evidence" value="ECO:0007669"/>
    <property type="project" value="TreeGrafter"/>
</dbReference>
<dbReference type="PANTHER" id="PTHR30244:SF34">
    <property type="entry name" value="DTDP-4-AMINO-4,6-DIDEOXYGALACTOSE TRANSAMINASE"/>
    <property type="match status" value="1"/>
</dbReference>
<dbReference type="InterPro" id="IPR015421">
    <property type="entry name" value="PyrdxlP-dep_Trfase_major"/>
</dbReference>
<dbReference type="AlphaFoldDB" id="A0A1F6D3N5"/>
<comment type="caution">
    <text evidence="2">The sequence shown here is derived from an EMBL/GenBank/DDBJ whole genome shotgun (WGS) entry which is preliminary data.</text>
</comment>
<dbReference type="Gene3D" id="3.90.1150.10">
    <property type="entry name" value="Aspartate Aminotransferase, domain 1"/>
    <property type="match status" value="1"/>
</dbReference>
<sequence length="395" mass="42859">MASALAILGGSPVIPGGLRATWPVFDDGDRQALLKVFDSGRWNSTAEVQRFAAEFARFHNARYGFALSNGTAGLEMALRAGGIEQGDEVLVPAVTFIATALAVIFVNAVPVIVDVAPETYCMDPEAAEAAITPRTRAILTVHYGGYPSDMDRLTEIARRHGLLLIEDCAHAHASEWRGRRVGGIGDAGAFSFQMSKTLTAGEGGMMITDCEEIAALRYLHPRSAPMTGLQAALLRAQLKRLPGQTEVRHETGAYLAGGLEEIGGVRPLRRDPRITKRGYYYFIIRYDAGHFQGVSRSLFIQALRAEGVPAEAGYGSPIHRHPSLLERRFGEGGYPRNFCPYLGRVDYAQVSCPVSERALAEEQVTLDGRLLLGGRTAAAAILEAIRKVKRHADDL</sequence>
<proteinExistence type="inferred from homology"/>
<organism evidence="2 3">
    <name type="scientific">Handelsmanbacteria sp. (strain RIFCSPLOWO2_12_FULL_64_10)</name>
    <dbReference type="NCBI Taxonomy" id="1817868"/>
    <lineage>
        <taxon>Bacteria</taxon>
        <taxon>Candidatus Handelsmaniibacteriota</taxon>
    </lineage>
</organism>
<comment type="similarity">
    <text evidence="1">Belongs to the DegT/DnrJ/EryC1 family.</text>
</comment>
<dbReference type="CDD" id="cd00616">
    <property type="entry name" value="AHBA_syn"/>
    <property type="match status" value="1"/>
</dbReference>
<dbReference type="GO" id="GO:0000271">
    <property type="term" value="P:polysaccharide biosynthetic process"/>
    <property type="evidence" value="ECO:0007669"/>
    <property type="project" value="TreeGrafter"/>
</dbReference>
<evidence type="ECO:0000313" key="3">
    <source>
        <dbReference type="Proteomes" id="UP000178606"/>
    </source>
</evidence>
<dbReference type="EMBL" id="MFKF01000050">
    <property type="protein sequence ID" value="OGG56048.1"/>
    <property type="molecule type" value="Genomic_DNA"/>
</dbReference>
<evidence type="ECO:0000313" key="2">
    <source>
        <dbReference type="EMBL" id="OGG56048.1"/>
    </source>
</evidence>
<dbReference type="Pfam" id="PF01041">
    <property type="entry name" value="DegT_DnrJ_EryC1"/>
    <property type="match status" value="1"/>
</dbReference>
<dbReference type="InterPro" id="IPR015422">
    <property type="entry name" value="PyrdxlP-dep_Trfase_small"/>
</dbReference>
<evidence type="ECO:0008006" key="4">
    <source>
        <dbReference type="Google" id="ProtNLM"/>
    </source>
</evidence>
<reference evidence="2 3" key="1">
    <citation type="journal article" date="2016" name="Nat. Commun.">
        <title>Thousands of microbial genomes shed light on interconnected biogeochemical processes in an aquifer system.</title>
        <authorList>
            <person name="Anantharaman K."/>
            <person name="Brown C.T."/>
            <person name="Hug L.A."/>
            <person name="Sharon I."/>
            <person name="Castelle C.J."/>
            <person name="Probst A.J."/>
            <person name="Thomas B.C."/>
            <person name="Singh A."/>
            <person name="Wilkins M.J."/>
            <person name="Karaoz U."/>
            <person name="Brodie E.L."/>
            <person name="Williams K.H."/>
            <person name="Hubbard S.S."/>
            <person name="Banfield J.F."/>
        </authorList>
    </citation>
    <scope>NUCLEOTIDE SEQUENCE [LARGE SCALE GENOMIC DNA]</scope>
    <source>
        <strain evidence="3">RIFCSPLOWO2_12_FULL_64_10</strain>
    </source>
</reference>
<accession>A0A1F6D3N5</accession>
<gene>
    <name evidence="2" type="ORF">A3F84_12570</name>
</gene>
<dbReference type="GO" id="GO:0030170">
    <property type="term" value="F:pyridoxal phosphate binding"/>
    <property type="evidence" value="ECO:0007669"/>
    <property type="project" value="TreeGrafter"/>
</dbReference>
<dbReference type="SUPFAM" id="SSF53383">
    <property type="entry name" value="PLP-dependent transferases"/>
    <property type="match status" value="1"/>
</dbReference>
<name>A0A1F6D3N5_HANXR</name>
<feature type="non-terminal residue" evidence="2">
    <location>
        <position position="395"/>
    </location>
</feature>
<evidence type="ECO:0000256" key="1">
    <source>
        <dbReference type="RuleBase" id="RU004508"/>
    </source>
</evidence>
<keyword evidence="1" id="KW-0663">Pyridoxal phosphate</keyword>
<dbReference type="Proteomes" id="UP000178606">
    <property type="component" value="Unassembled WGS sequence"/>
</dbReference>
<dbReference type="Gene3D" id="3.40.640.10">
    <property type="entry name" value="Type I PLP-dependent aspartate aminotransferase-like (Major domain)"/>
    <property type="match status" value="1"/>
</dbReference>
<dbReference type="InterPro" id="IPR000653">
    <property type="entry name" value="DegT/StrS_aminotransferase"/>
</dbReference>
<dbReference type="InterPro" id="IPR015424">
    <property type="entry name" value="PyrdxlP-dep_Trfase"/>
</dbReference>
<protein>
    <recommendedName>
        <fullName evidence="4">Aminotransferase DegT</fullName>
    </recommendedName>
</protein>
<dbReference type="PANTHER" id="PTHR30244">
    <property type="entry name" value="TRANSAMINASE"/>
    <property type="match status" value="1"/>
</dbReference>